<dbReference type="InterPro" id="IPR057601">
    <property type="entry name" value="Oar-like_b-barrel"/>
</dbReference>
<feature type="signal peptide" evidence="7">
    <location>
        <begin position="1"/>
        <end position="20"/>
    </location>
</feature>
<proteinExistence type="predicted"/>
<evidence type="ECO:0000256" key="5">
    <source>
        <dbReference type="ARBA" id="ARBA00023136"/>
    </source>
</evidence>
<evidence type="ECO:0000313" key="10">
    <source>
        <dbReference type="Proteomes" id="UP000253606"/>
    </source>
</evidence>
<evidence type="ECO:0000256" key="3">
    <source>
        <dbReference type="ARBA" id="ARBA00022452"/>
    </source>
</evidence>
<dbReference type="GO" id="GO:0015344">
    <property type="term" value="F:siderophore uptake transmembrane transporter activity"/>
    <property type="evidence" value="ECO:0007669"/>
    <property type="project" value="TreeGrafter"/>
</dbReference>
<evidence type="ECO:0000256" key="4">
    <source>
        <dbReference type="ARBA" id="ARBA00022692"/>
    </source>
</evidence>
<dbReference type="Gene3D" id="2.40.170.20">
    <property type="entry name" value="TonB-dependent receptor, beta-barrel domain"/>
    <property type="match status" value="1"/>
</dbReference>
<geneLocation type="plasmid" evidence="10">
    <name>pacpol1</name>
</geneLocation>
<feature type="chain" id="PRO_5016247620" evidence="7">
    <location>
        <begin position="21"/>
        <end position="1007"/>
    </location>
</feature>
<evidence type="ECO:0000256" key="1">
    <source>
        <dbReference type="ARBA" id="ARBA00004571"/>
    </source>
</evidence>
<evidence type="ECO:0000259" key="8">
    <source>
        <dbReference type="Pfam" id="PF25183"/>
    </source>
</evidence>
<comment type="subcellular location">
    <subcellularLocation>
        <location evidence="1">Cell outer membrane</location>
        <topology evidence="1">Multi-pass membrane protein</topology>
    </subcellularLocation>
</comment>
<feature type="domain" description="TonB-dependent transporter Oar-like beta-barrel" evidence="8">
    <location>
        <begin position="345"/>
        <end position="881"/>
    </location>
</feature>
<dbReference type="PANTHER" id="PTHR30069">
    <property type="entry name" value="TONB-DEPENDENT OUTER MEMBRANE RECEPTOR"/>
    <property type="match status" value="1"/>
</dbReference>
<keyword evidence="6" id="KW-0998">Cell outer membrane</keyword>
<dbReference type="Pfam" id="PF13620">
    <property type="entry name" value="CarboxypepD_reg"/>
    <property type="match status" value="1"/>
</dbReference>
<feature type="domain" description="TonB-dependent transporter Oar-like beta-barrel" evidence="8">
    <location>
        <begin position="241"/>
        <end position="313"/>
    </location>
</feature>
<dbReference type="InterPro" id="IPR036942">
    <property type="entry name" value="Beta-barrel_TonB_sf"/>
</dbReference>
<keyword evidence="9" id="KW-0614">Plasmid</keyword>
<keyword evidence="2" id="KW-0813">Transport</keyword>
<dbReference type="SUPFAM" id="SSF56935">
    <property type="entry name" value="Porins"/>
    <property type="match status" value="1"/>
</dbReference>
<dbReference type="Proteomes" id="UP000253606">
    <property type="component" value="Plasmid pACPOL1"/>
</dbReference>
<protein>
    <submittedName>
        <fullName evidence="9">Oar protein</fullName>
    </submittedName>
</protein>
<reference evidence="9 10" key="1">
    <citation type="journal article" date="2018" name="Front. Microbiol.">
        <title>Hydrolytic Capabilities as a Key to Environmental Success: Chitinolytic and Cellulolytic Acidobacteria From Acidic Sub-arctic Soils and Boreal Peatlands.</title>
        <authorList>
            <person name="Belova S.E."/>
            <person name="Ravin N.V."/>
            <person name="Pankratov T.A."/>
            <person name="Rakitin A.L."/>
            <person name="Ivanova A.A."/>
            <person name="Beletsky A.V."/>
            <person name="Mardanov A.V."/>
            <person name="Sinninghe Damste J.S."/>
            <person name="Dedysh S.N."/>
        </authorList>
    </citation>
    <scope>NUCLEOTIDE SEQUENCE [LARGE SCALE GENOMIC DNA]</scope>
    <source>
        <strain evidence="9 10">SBC82</strain>
        <plasmid evidence="10">pacpol1</plasmid>
    </source>
</reference>
<sequence length="1007" mass="107937">MRSKLSAFLAMVFFAIALNAQNSSGSLRGLVQDSTGARVVAADIEVKMLASPSARQVSSDHRGEFRVEDLTPGSYRVSVSARGFADATADVSVAVSAIRDITVTLSSPSVRQTVGVQARGSSITEQPIDLASSVHQGIVTSQDLEGLPLPARNFANIAYLAPGTEPVEPSDPTKARITAVSTGGSSGLNNELSVDGGDNSDDYIGGFLQNFSPDTIQEFAIRTAQEDADTGGTTVGSVIITTKSGTNDWHGDTAFYERAAALNARYPIENPAPNPKQPFSRQNYVGTLGAPIRKDKLWFFVAFENVQENASISYSPASTTQFDALSTLASEGLIPGVTSIAVPPNAPIPFRDYFGSLRLDWAQSAKSQWYMRSSIDDYTTHNSLVQQGTLPSTGLLTHNNYLSMVVSNQFVFTPTLLGKFVFNASGLHLTQSRNSDLGYALAFPFSSTSLTVSGFETFGDNQFATPITFFPSERNQEKYQFRCDLSNARGRHAVNFGINFIHEPVLGGSFPGNTETLYQFRQNPTYYLNNPVQFTADQIAGASTSNLGGSFSQNIQRLAFYAQDSLRVTQKLTFNYGLRYSTTYGLFSGSGRSQLKNPGYLTLQALNIPLVSGTPHDDRRQIAPRLGIAYSPSGSGNTVIRAGFGLYFNDLAQNGWATAFQAAGAPAGSCFDPVANPGGQENAGCVPGGSSGGTANLIAPNYRTPYAIHFSGGSQHAFSANWALSADYIHEQGNHAYRAYSYTGGTNLFTPQLSVTDPDQATYVPDVNVFHSDNRSSYNGLLLHLQGNVTHRFTLIANYTLSKAQTWGCVLGELFDYVNGVCNPLDAFGPGDYGPSGEDVRQRFVLAGTWHAPGGIELSGLSQAESARPFTITTADNKERISINGDPTVLDQFRGTPYIQTDLRVARPVHLGDKWSVMPFIEFFNLFNRNNPGANYVTNIAALSVPSADAQSGNVTNICTNAACTTTAPISNPNQLRLAGGALGDFFGPGTTVGIPFAAQLGLRASF</sequence>
<evidence type="ECO:0000256" key="6">
    <source>
        <dbReference type="ARBA" id="ARBA00023237"/>
    </source>
</evidence>
<dbReference type="InterPro" id="IPR039426">
    <property type="entry name" value="TonB-dep_rcpt-like"/>
</dbReference>
<gene>
    <name evidence="9" type="ORF">ACPOL_6781</name>
</gene>
<dbReference type="GO" id="GO:0044718">
    <property type="term" value="P:siderophore transmembrane transport"/>
    <property type="evidence" value="ECO:0007669"/>
    <property type="project" value="TreeGrafter"/>
</dbReference>
<name>A0A2Z5GA16_9BACT</name>
<dbReference type="KEGG" id="abas:ACPOL_6781"/>
<dbReference type="GO" id="GO:0030246">
    <property type="term" value="F:carbohydrate binding"/>
    <property type="evidence" value="ECO:0007669"/>
    <property type="project" value="InterPro"/>
</dbReference>
<evidence type="ECO:0000256" key="7">
    <source>
        <dbReference type="SAM" id="SignalP"/>
    </source>
</evidence>
<keyword evidence="10" id="KW-1185">Reference proteome</keyword>
<keyword evidence="3" id="KW-1134">Transmembrane beta strand</keyword>
<evidence type="ECO:0000313" key="9">
    <source>
        <dbReference type="EMBL" id="AXC15991.1"/>
    </source>
</evidence>
<dbReference type="Gene3D" id="2.60.40.1120">
    <property type="entry name" value="Carboxypeptidase-like, regulatory domain"/>
    <property type="match status" value="1"/>
</dbReference>
<keyword evidence="4" id="KW-0812">Transmembrane</keyword>
<keyword evidence="7" id="KW-0732">Signal</keyword>
<evidence type="ECO:0000256" key="2">
    <source>
        <dbReference type="ARBA" id="ARBA00022448"/>
    </source>
</evidence>
<dbReference type="EMBL" id="CP030841">
    <property type="protein sequence ID" value="AXC15991.1"/>
    <property type="molecule type" value="Genomic_DNA"/>
</dbReference>
<organism evidence="9 10">
    <name type="scientific">Acidisarcina polymorpha</name>
    <dbReference type="NCBI Taxonomy" id="2211140"/>
    <lineage>
        <taxon>Bacteria</taxon>
        <taxon>Pseudomonadati</taxon>
        <taxon>Acidobacteriota</taxon>
        <taxon>Terriglobia</taxon>
        <taxon>Terriglobales</taxon>
        <taxon>Acidobacteriaceae</taxon>
        <taxon>Acidisarcina</taxon>
    </lineage>
</organism>
<dbReference type="Pfam" id="PF25183">
    <property type="entry name" value="OMP_b-brl_4"/>
    <property type="match status" value="2"/>
</dbReference>
<dbReference type="GO" id="GO:0009279">
    <property type="term" value="C:cell outer membrane"/>
    <property type="evidence" value="ECO:0007669"/>
    <property type="project" value="UniProtKB-SubCell"/>
</dbReference>
<dbReference type="InterPro" id="IPR013784">
    <property type="entry name" value="Carb-bd-like_fold"/>
</dbReference>
<accession>A0A2Z5GA16</accession>
<keyword evidence="5" id="KW-0472">Membrane</keyword>
<dbReference type="PANTHER" id="PTHR30069:SF46">
    <property type="entry name" value="OAR PROTEIN"/>
    <property type="match status" value="1"/>
</dbReference>
<dbReference type="AlphaFoldDB" id="A0A2Z5GA16"/>
<dbReference type="SUPFAM" id="SSF49452">
    <property type="entry name" value="Starch-binding domain-like"/>
    <property type="match status" value="1"/>
</dbReference>